<protein>
    <submittedName>
        <fullName evidence="7">PEGA domain-containing protein</fullName>
    </submittedName>
</protein>
<gene>
    <name evidence="7" type="ORF">D7W81_16095</name>
</gene>
<dbReference type="SUPFAM" id="SSF56112">
    <property type="entry name" value="Protein kinase-like (PK-like)"/>
    <property type="match status" value="1"/>
</dbReference>
<dbReference type="InterPro" id="IPR011009">
    <property type="entry name" value="Kinase-like_dom_sf"/>
</dbReference>
<dbReference type="PROSITE" id="PS50011">
    <property type="entry name" value="PROTEIN_KINASE_DOM"/>
    <property type="match status" value="1"/>
</dbReference>
<evidence type="ECO:0000259" key="6">
    <source>
        <dbReference type="PROSITE" id="PS50011"/>
    </source>
</evidence>
<dbReference type="PROSITE" id="PS00109">
    <property type="entry name" value="PROTEIN_KINASE_TYR"/>
    <property type="match status" value="1"/>
</dbReference>
<keyword evidence="2" id="KW-0547">Nucleotide-binding</keyword>
<feature type="domain" description="Protein kinase" evidence="6">
    <location>
        <begin position="12"/>
        <end position="286"/>
    </location>
</feature>
<feature type="compositionally biased region" description="Low complexity" evidence="5">
    <location>
        <begin position="362"/>
        <end position="386"/>
    </location>
</feature>
<keyword evidence="3" id="KW-0418">Kinase</keyword>
<feature type="compositionally biased region" description="Basic and acidic residues" evidence="5">
    <location>
        <begin position="480"/>
        <end position="505"/>
    </location>
</feature>
<evidence type="ECO:0000313" key="7">
    <source>
        <dbReference type="EMBL" id="RKH66052.1"/>
    </source>
</evidence>
<evidence type="ECO:0000256" key="1">
    <source>
        <dbReference type="ARBA" id="ARBA00022679"/>
    </source>
</evidence>
<dbReference type="PANTHER" id="PTHR43289">
    <property type="entry name" value="MITOGEN-ACTIVATED PROTEIN KINASE KINASE KINASE 20-RELATED"/>
    <property type="match status" value="1"/>
</dbReference>
<dbReference type="Pfam" id="PF00069">
    <property type="entry name" value="Pkinase"/>
    <property type="match status" value="1"/>
</dbReference>
<keyword evidence="1" id="KW-0808">Transferase</keyword>
<name>A0A3A8QMG3_9BACT</name>
<dbReference type="Gene3D" id="1.10.510.10">
    <property type="entry name" value="Transferase(Phosphotransferase) domain 1"/>
    <property type="match status" value="1"/>
</dbReference>
<dbReference type="GO" id="GO:0004674">
    <property type="term" value="F:protein serine/threonine kinase activity"/>
    <property type="evidence" value="ECO:0007669"/>
    <property type="project" value="TreeGrafter"/>
</dbReference>
<dbReference type="Proteomes" id="UP000267003">
    <property type="component" value="Unassembled WGS sequence"/>
</dbReference>
<dbReference type="InterPro" id="IPR013229">
    <property type="entry name" value="PEGA"/>
</dbReference>
<dbReference type="EMBL" id="RAWK01000086">
    <property type="protein sequence ID" value="RKH66052.1"/>
    <property type="molecule type" value="Genomic_DNA"/>
</dbReference>
<keyword evidence="4" id="KW-0067">ATP-binding</keyword>
<dbReference type="Gene3D" id="3.30.200.20">
    <property type="entry name" value="Phosphorylase Kinase, domain 1"/>
    <property type="match status" value="1"/>
</dbReference>
<accession>A0A3A8QMG3</accession>
<dbReference type="InterPro" id="IPR008266">
    <property type="entry name" value="Tyr_kinase_AS"/>
</dbReference>
<dbReference type="Pfam" id="PF08308">
    <property type="entry name" value="PEGA"/>
    <property type="match status" value="1"/>
</dbReference>
<feature type="region of interest" description="Disordered" evidence="5">
    <location>
        <begin position="330"/>
        <end position="508"/>
    </location>
</feature>
<dbReference type="AlphaFoldDB" id="A0A3A8QMG3"/>
<evidence type="ECO:0000256" key="2">
    <source>
        <dbReference type="ARBA" id="ARBA00022741"/>
    </source>
</evidence>
<feature type="compositionally biased region" description="Polar residues" evidence="5">
    <location>
        <begin position="332"/>
        <end position="341"/>
    </location>
</feature>
<sequence length="941" mass="100456">MAEPSPQQFGKYVLVSKLAAGGMAVTYRARMTGAMGVTKPCVIKQILPHFVDDHDFVEMFISEARLVAGLTHGNIAQVFDFGEVDGQYFIAMELVHGQPLSKVLRRASRAGVGFFPQPLALHIASKLCEGLDYAHRHVGEDGQLLGLVHRDVSPDNVLISYEGEVKVIDFGIAKATSAVEAKTSPGTLKGKYPYFSPEQAQGRQDLDARTDVYAAGIVLYEMLCGRRPFEGEFVTVLPRIITGDCLPPSAVNPGIGEELETLVAHAMAVDREARFQTAKDLSESLVEMLYRETPRFTPTMLSQLMTYLFAEELASEGRKVELPPGFKEQLAAWQSPSSEPSQGRARMPVSSGRASNAGTPGGARPSSPGVSRPSSPGVRPSGSAPGLRPASDGGVRRSSTQATAVRKSTTGVRRVTPGGTTRENTGTGRRPLPPELTPEPDTDSGTEPTAMPQALPTLAAPHDTPVETAIATEAPEPEEKEGPRARTTADDAREKLAAESAERERKRVKQVRQLSIGVFGVTAAVLLIGLLIHFLSPPEVSEVSGEPVILWITSKPEGAAVVVNGRTVGNTPNRVIGADPRTPHTIVVTRPGYRAWTRRFTPNQPEVHLKAELEVAPGTTQMASEIPTATALDAGAPSPDADAGTGAVAAVAPSLDADAGTSTEADGGLASSDAGAAAAVAAGEDPLANDKDREMRRVDYPTRLLVLRPRYNALPLPEYPTATIDVSPGAAYSVWTEGSAAFAEGDGNASGTLVYYAEGDVPADNAVGFVSSAPRTLKGAKKLHFFALDDTGPEDNRGAVRVHLRQSAYIPPRSVLFEADKNALQVKPQHQMQLRGLNPKSTYAFTVRDDFAEVRSGSNGRVHTVLCVEKGPKPGSVRSSHRLFETGKRYQVSGVQDLRCVFPDLQLGDNEGALDFDIVDVTNMSRKDRAEALRGAKSSER</sequence>
<reference evidence="8" key="1">
    <citation type="submission" date="2018-09" db="EMBL/GenBank/DDBJ databases">
        <authorList>
            <person name="Livingstone P.G."/>
            <person name="Whitworth D.E."/>
        </authorList>
    </citation>
    <scope>NUCLEOTIDE SEQUENCE [LARGE SCALE GENOMIC DNA]</scope>
    <source>
        <strain evidence="8">AB050A</strain>
    </source>
</reference>
<feature type="compositionally biased region" description="Polar residues" evidence="5">
    <location>
        <begin position="397"/>
        <end position="408"/>
    </location>
</feature>
<evidence type="ECO:0000313" key="8">
    <source>
        <dbReference type="Proteomes" id="UP000267003"/>
    </source>
</evidence>
<proteinExistence type="predicted"/>
<dbReference type="PANTHER" id="PTHR43289:SF6">
    <property type="entry name" value="SERINE_THREONINE-PROTEIN KINASE NEKL-3"/>
    <property type="match status" value="1"/>
</dbReference>
<evidence type="ECO:0000256" key="5">
    <source>
        <dbReference type="SAM" id="MobiDB-lite"/>
    </source>
</evidence>
<dbReference type="GO" id="GO:0005524">
    <property type="term" value="F:ATP binding"/>
    <property type="evidence" value="ECO:0007669"/>
    <property type="project" value="UniProtKB-KW"/>
</dbReference>
<organism evidence="7 8">
    <name type="scientific">Corallococcus aberystwythensis</name>
    <dbReference type="NCBI Taxonomy" id="2316722"/>
    <lineage>
        <taxon>Bacteria</taxon>
        <taxon>Pseudomonadati</taxon>
        <taxon>Myxococcota</taxon>
        <taxon>Myxococcia</taxon>
        <taxon>Myxococcales</taxon>
        <taxon>Cystobacterineae</taxon>
        <taxon>Myxococcaceae</taxon>
        <taxon>Corallococcus</taxon>
    </lineage>
</organism>
<dbReference type="CDD" id="cd14014">
    <property type="entry name" value="STKc_PknB_like"/>
    <property type="match status" value="1"/>
</dbReference>
<evidence type="ECO:0000256" key="4">
    <source>
        <dbReference type="ARBA" id="ARBA00022840"/>
    </source>
</evidence>
<evidence type="ECO:0000256" key="3">
    <source>
        <dbReference type="ARBA" id="ARBA00022777"/>
    </source>
</evidence>
<dbReference type="InterPro" id="IPR000719">
    <property type="entry name" value="Prot_kinase_dom"/>
</dbReference>
<dbReference type="OrthoDB" id="9801841at2"/>
<feature type="compositionally biased region" description="Low complexity" evidence="5">
    <location>
        <begin position="409"/>
        <end position="430"/>
    </location>
</feature>
<comment type="caution">
    <text evidence="7">The sequence shown here is derived from an EMBL/GenBank/DDBJ whole genome shotgun (WGS) entry which is preliminary data.</text>
</comment>
<keyword evidence="8" id="KW-1185">Reference proteome</keyword>